<organism evidence="2 3">
    <name type="scientific">Paraburkholderia terricola</name>
    <dbReference type="NCBI Taxonomy" id="169427"/>
    <lineage>
        <taxon>Bacteria</taxon>
        <taxon>Pseudomonadati</taxon>
        <taxon>Pseudomonadota</taxon>
        <taxon>Betaproteobacteria</taxon>
        <taxon>Burkholderiales</taxon>
        <taxon>Burkholderiaceae</taxon>
        <taxon>Paraburkholderia</taxon>
    </lineage>
</organism>
<dbReference type="InterPro" id="IPR000182">
    <property type="entry name" value="GNAT_dom"/>
</dbReference>
<protein>
    <submittedName>
        <fullName evidence="2">ElaA protein</fullName>
    </submittedName>
</protein>
<dbReference type="Pfam" id="PF13673">
    <property type="entry name" value="Acetyltransf_10"/>
    <property type="match status" value="1"/>
</dbReference>
<evidence type="ECO:0000313" key="3">
    <source>
        <dbReference type="Proteomes" id="UP000184395"/>
    </source>
</evidence>
<evidence type="ECO:0000313" key="2">
    <source>
        <dbReference type="EMBL" id="SHK30809.1"/>
    </source>
</evidence>
<proteinExistence type="predicted"/>
<dbReference type="Gene3D" id="3.40.630.30">
    <property type="match status" value="1"/>
</dbReference>
<sequence>MQRARDDDGATGHIRNLASRVEAVAASASHSVNARADAVAWRWSSFEQLPVAHLYAAISLRESIFVVEQNVPYLDADGRDPHCRHLTGFVDGRLVAYARVLPKDLFEPGFFSFGRVVVHPEHRHAGIGRELVTLALAHLDEVRGNTPVKISSQFYLREFYQSFGFAPQGEPYIEDRILHIGMVRGHSSPGGRP</sequence>
<reference evidence="2 3" key="1">
    <citation type="submission" date="2016-11" db="EMBL/GenBank/DDBJ databases">
        <authorList>
            <person name="Jaros S."/>
            <person name="Januszkiewicz K."/>
            <person name="Wedrychowicz H."/>
        </authorList>
    </citation>
    <scope>NUCLEOTIDE SEQUENCE [LARGE SCALE GENOMIC DNA]</scope>
    <source>
        <strain evidence="2 3">LMG 20594</strain>
    </source>
</reference>
<dbReference type="AlphaFoldDB" id="A0A1M6REC8"/>
<evidence type="ECO:0000259" key="1">
    <source>
        <dbReference type="PROSITE" id="PS51186"/>
    </source>
</evidence>
<name>A0A1M6REC8_9BURK</name>
<dbReference type="PROSITE" id="PS51186">
    <property type="entry name" value="GNAT"/>
    <property type="match status" value="1"/>
</dbReference>
<dbReference type="RefSeq" id="WP_347143100.1">
    <property type="nucleotide sequence ID" value="NZ_JBDLAI010000009.1"/>
</dbReference>
<accession>A0A1M6REC8</accession>
<dbReference type="SUPFAM" id="SSF55729">
    <property type="entry name" value="Acyl-CoA N-acyltransferases (Nat)"/>
    <property type="match status" value="1"/>
</dbReference>
<dbReference type="STRING" id="169427.SAMN05192548_101884"/>
<dbReference type="CDD" id="cd04301">
    <property type="entry name" value="NAT_SF"/>
    <property type="match status" value="1"/>
</dbReference>
<dbReference type="Proteomes" id="UP000184395">
    <property type="component" value="Unassembled WGS sequence"/>
</dbReference>
<dbReference type="GO" id="GO:0016747">
    <property type="term" value="F:acyltransferase activity, transferring groups other than amino-acyl groups"/>
    <property type="evidence" value="ECO:0007669"/>
    <property type="project" value="InterPro"/>
</dbReference>
<dbReference type="EMBL" id="FRAB01000018">
    <property type="protein sequence ID" value="SHK30809.1"/>
    <property type="molecule type" value="Genomic_DNA"/>
</dbReference>
<gene>
    <name evidence="2" type="ORF">SAMN05192548_101884</name>
</gene>
<dbReference type="InterPro" id="IPR016181">
    <property type="entry name" value="Acyl_CoA_acyltransferase"/>
</dbReference>
<feature type="domain" description="N-acetyltransferase" evidence="1">
    <location>
        <begin position="44"/>
        <end position="187"/>
    </location>
</feature>